<dbReference type="Proteomes" id="UP001383192">
    <property type="component" value="Unassembled WGS sequence"/>
</dbReference>
<evidence type="ECO:0000313" key="7">
    <source>
        <dbReference type="Proteomes" id="UP001383192"/>
    </source>
</evidence>
<keyword evidence="3" id="KW-0862">Zinc</keyword>
<gene>
    <name evidence="6" type="ORF">VNI00_018017</name>
</gene>
<reference evidence="6 7" key="1">
    <citation type="submission" date="2024-01" db="EMBL/GenBank/DDBJ databases">
        <title>A draft genome for a cacao thread blight-causing isolate of Paramarasmius palmivorus.</title>
        <authorList>
            <person name="Baruah I.K."/>
            <person name="Bukari Y."/>
            <person name="Amoako-Attah I."/>
            <person name="Meinhardt L.W."/>
            <person name="Bailey B.A."/>
            <person name="Cohen S.P."/>
        </authorList>
    </citation>
    <scope>NUCLEOTIDE SEQUENCE [LARGE SCALE GENOMIC DNA]</scope>
    <source>
        <strain evidence="6 7">GH-12</strain>
    </source>
</reference>
<evidence type="ECO:0000256" key="1">
    <source>
        <dbReference type="ARBA" id="ARBA00022723"/>
    </source>
</evidence>
<keyword evidence="2 4" id="KW-0863">Zinc-finger</keyword>
<proteinExistence type="predicted"/>
<keyword evidence="1" id="KW-0479">Metal-binding</keyword>
<dbReference type="GO" id="GO:0008270">
    <property type="term" value="F:zinc ion binding"/>
    <property type="evidence" value="ECO:0007669"/>
    <property type="project" value="UniProtKB-KW"/>
</dbReference>
<dbReference type="InterPro" id="IPR002893">
    <property type="entry name" value="Znf_MYND"/>
</dbReference>
<protein>
    <recommendedName>
        <fullName evidence="5">MYND-type domain-containing protein</fullName>
    </recommendedName>
</protein>
<evidence type="ECO:0000256" key="3">
    <source>
        <dbReference type="ARBA" id="ARBA00022833"/>
    </source>
</evidence>
<dbReference type="EMBL" id="JAYKXP010000205">
    <property type="protein sequence ID" value="KAK7019672.1"/>
    <property type="molecule type" value="Genomic_DNA"/>
</dbReference>
<sequence length="600" mass="68590">MVYSGYRSESDLCKLLYDDGMGFFSSQLCFLTATLIDSSVHYKIPGRLWPISIAKDVEEQLSKPIPAHLEPLLPISLIDIFNSLSILLSTDRRAANPFLPRVLRVNWDKVCRWASLFLRTYAFLDVPKDRFQQLVSIANEILMAPSNSTLKLVQPPDRHHIYDAAPDLLPILLRFCVHLNARQDIQFAFLFMRLAKIMPKEDIVASLATIEEYDVPLNAVRYLISLNQIPLQGWKIPFEPLAFSESLHLIHLLISSKRPEFCRVLLKNNLPAWVARTMCFLALTSGRSSRLNIDIQGLFSSLYFCCQIARECWAYGHTGVVESLDNRMIHAMWKTMSGADDELLNEYARTIVALEPFLVYRSVALRCLRKLQGVLKQGMAIEMPNSNQKDHPFLQVAQSVATEAEKFAESIHDFEREVGCISRYCPHRMTPDAYYNRIKYRKCSQCQIGVYCTIECQKADWDTGHSIKCKELAKRIGEPSTYDEALIKYHTMRRISGIINRIMADKAKLEIGPDPRQDAVVACVDCRVYPFTMRPGLAKEISENLGKMKCAHGEDKKQQFLAEWEKVDVQQEILVVAAYHGPGCHAMLVYRAKVVDRKEE</sequence>
<organism evidence="6 7">
    <name type="scientific">Paramarasmius palmivorus</name>
    <dbReference type="NCBI Taxonomy" id="297713"/>
    <lineage>
        <taxon>Eukaryota</taxon>
        <taxon>Fungi</taxon>
        <taxon>Dikarya</taxon>
        <taxon>Basidiomycota</taxon>
        <taxon>Agaricomycotina</taxon>
        <taxon>Agaricomycetes</taxon>
        <taxon>Agaricomycetidae</taxon>
        <taxon>Agaricales</taxon>
        <taxon>Marasmiineae</taxon>
        <taxon>Marasmiaceae</taxon>
        <taxon>Paramarasmius</taxon>
    </lineage>
</organism>
<name>A0AAW0B140_9AGAR</name>
<dbReference type="PROSITE" id="PS50865">
    <property type="entry name" value="ZF_MYND_2"/>
    <property type="match status" value="1"/>
</dbReference>
<evidence type="ECO:0000256" key="2">
    <source>
        <dbReference type="ARBA" id="ARBA00022771"/>
    </source>
</evidence>
<evidence type="ECO:0000259" key="5">
    <source>
        <dbReference type="PROSITE" id="PS50865"/>
    </source>
</evidence>
<dbReference type="Gene3D" id="6.10.140.2220">
    <property type="match status" value="1"/>
</dbReference>
<keyword evidence="7" id="KW-1185">Reference proteome</keyword>
<dbReference type="AlphaFoldDB" id="A0AAW0B140"/>
<dbReference type="Pfam" id="PF01753">
    <property type="entry name" value="zf-MYND"/>
    <property type="match status" value="1"/>
</dbReference>
<evidence type="ECO:0000256" key="4">
    <source>
        <dbReference type="PROSITE-ProRule" id="PRU00134"/>
    </source>
</evidence>
<comment type="caution">
    <text evidence="6">The sequence shown here is derived from an EMBL/GenBank/DDBJ whole genome shotgun (WGS) entry which is preliminary data.</text>
</comment>
<evidence type="ECO:0000313" key="6">
    <source>
        <dbReference type="EMBL" id="KAK7019672.1"/>
    </source>
</evidence>
<feature type="domain" description="MYND-type" evidence="5">
    <location>
        <begin position="422"/>
        <end position="469"/>
    </location>
</feature>
<accession>A0AAW0B140</accession>
<dbReference type="SUPFAM" id="SSF144232">
    <property type="entry name" value="HIT/MYND zinc finger-like"/>
    <property type="match status" value="1"/>
</dbReference>